<dbReference type="AlphaFoldDB" id="A0A9N9ZB50"/>
<gene>
    <name evidence="2" type="ORF">CSOL1703_00015406</name>
</gene>
<dbReference type="Proteomes" id="UP000775872">
    <property type="component" value="Unassembled WGS sequence"/>
</dbReference>
<feature type="compositionally biased region" description="Low complexity" evidence="1">
    <location>
        <begin position="154"/>
        <end position="164"/>
    </location>
</feature>
<feature type="compositionally biased region" description="Basic and acidic residues" evidence="1">
    <location>
        <begin position="84"/>
        <end position="95"/>
    </location>
</feature>
<organism evidence="2 3">
    <name type="scientific">Clonostachys solani</name>
    <dbReference type="NCBI Taxonomy" id="160281"/>
    <lineage>
        <taxon>Eukaryota</taxon>
        <taxon>Fungi</taxon>
        <taxon>Dikarya</taxon>
        <taxon>Ascomycota</taxon>
        <taxon>Pezizomycotina</taxon>
        <taxon>Sordariomycetes</taxon>
        <taxon>Hypocreomycetidae</taxon>
        <taxon>Hypocreales</taxon>
        <taxon>Bionectriaceae</taxon>
        <taxon>Clonostachys</taxon>
    </lineage>
</organism>
<evidence type="ECO:0000313" key="2">
    <source>
        <dbReference type="EMBL" id="CAH0052286.1"/>
    </source>
</evidence>
<dbReference type="EMBL" id="CABFOC020000044">
    <property type="protein sequence ID" value="CAH0052286.1"/>
    <property type="molecule type" value="Genomic_DNA"/>
</dbReference>
<feature type="compositionally biased region" description="Polar residues" evidence="1">
    <location>
        <begin position="14"/>
        <end position="32"/>
    </location>
</feature>
<feature type="compositionally biased region" description="Polar residues" evidence="1">
    <location>
        <begin position="141"/>
        <end position="152"/>
    </location>
</feature>
<accession>A0A9N9ZB50</accession>
<reference evidence="3" key="1">
    <citation type="submission" date="2019-06" db="EMBL/GenBank/DDBJ databases">
        <authorList>
            <person name="Broberg M."/>
        </authorList>
    </citation>
    <scope>NUCLEOTIDE SEQUENCE [LARGE SCALE GENOMIC DNA]</scope>
</reference>
<name>A0A9N9ZB50_9HYPO</name>
<sequence>MSALQTEAPPAGSPTISSYRGVTASRQQQPYSNPECYLPVCFGKSHEQWAKTEFGDHIRKQAPASGSGPPRQSTRHPAVSNGPIKDEQKAARATDTKSWFRRQSRATTSKHREQSHSEFKAQNGHTSKHREQSHNEFKAQNGHTSSFPQNKFHSVLGRRSGLSNSRRRKTQNALSIIPHLSKQRKKLSLENNLQQVKVNNK</sequence>
<evidence type="ECO:0000256" key="1">
    <source>
        <dbReference type="SAM" id="MobiDB-lite"/>
    </source>
</evidence>
<feature type="region of interest" description="Disordered" evidence="1">
    <location>
        <begin position="52"/>
        <end position="182"/>
    </location>
</feature>
<keyword evidence="3" id="KW-1185">Reference proteome</keyword>
<comment type="caution">
    <text evidence="2">The sequence shown here is derived from an EMBL/GenBank/DDBJ whole genome shotgun (WGS) entry which is preliminary data.</text>
</comment>
<protein>
    <submittedName>
        <fullName evidence="2">Uncharacterized protein</fullName>
    </submittedName>
</protein>
<evidence type="ECO:0000313" key="3">
    <source>
        <dbReference type="Proteomes" id="UP000775872"/>
    </source>
</evidence>
<feature type="region of interest" description="Disordered" evidence="1">
    <location>
        <begin position="1"/>
        <end position="36"/>
    </location>
</feature>
<reference evidence="2 3" key="2">
    <citation type="submission" date="2021-10" db="EMBL/GenBank/DDBJ databases">
        <authorList>
            <person name="Piombo E."/>
        </authorList>
    </citation>
    <scope>NUCLEOTIDE SEQUENCE [LARGE SCALE GENOMIC DNA]</scope>
</reference>
<feature type="compositionally biased region" description="Basic and acidic residues" evidence="1">
    <location>
        <begin position="110"/>
        <end position="119"/>
    </location>
</feature>
<proteinExistence type="predicted"/>